<dbReference type="GO" id="GO:0016787">
    <property type="term" value="F:hydrolase activity"/>
    <property type="evidence" value="ECO:0007669"/>
    <property type="project" value="UniProtKB-KW"/>
</dbReference>
<evidence type="ECO:0000256" key="1">
    <source>
        <dbReference type="ARBA" id="ARBA00022801"/>
    </source>
</evidence>
<keyword evidence="1 4" id="KW-0378">Hydrolase</keyword>
<comment type="caution">
    <text evidence="4">The sequence shown here is derived from an EMBL/GenBank/DDBJ whole genome shotgun (WGS) entry which is preliminary data.</text>
</comment>
<dbReference type="SUPFAM" id="SSF82171">
    <property type="entry name" value="DPP6 N-terminal domain-like"/>
    <property type="match status" value="1"/>
</dbReference>
<dbReference type="Pfam" id="PF00326">
    <property type="entry name" value="Peptidase_S9"/>
    <property type="match status" value="1"/>
</dbReference>
<organism evidence="4 5">
    <name type="scientific">Marinicella sediminis</name>
    <dbReference type="NCBI Taxonomy" id="1792834"/>
    <lineage>
        <taxon>Bacteria</taxon>
        <taxon>Pseudomonadati</taxon>
        <taxon>Pseudomonadota</taxon>
        <taxon>Gammaproteobacteria</taxon>
        <taxon>Lysobacterales</taxon>
        <taxon>Marinicellaceae</taxon>
        <taxon>Marinicella</taxon>
    </lineage>
</organism>
<dbReference type="PANTHER" id="PTHR42776">
    <property type="entry name" value="SERINE PEPTIDASE S9 FAMILY MEMBER"/>
    <property type="match status" value="1"/>
</dbReference>
<reference evidence="5" key="1">
    <citation type="journal article" date="2019" name="Int. J. Syst. Evol. Microbiol.">
        <title>The Global Catalogue of Microorganisms (GCM) 10K type strain sequencing project: providing services to taxonomists for standard genome sequencing and annotation.</title>
        <authorList>
            <consortium name="The Broad Institute Genomics Platform"/>
            <consortium name="The Broad Institute Genome Sequencing Center for Infectious Disease"/>
            <person name="Wu L."/>
            <person name="Ma J."/>
        </authorList>
    </citation>
    <scope>NUCLEOTIDE SEQUENCE [LARGE SCALE GENOMIC DNA]</scope>
    <source>
        <strain evidence="5">KCTC 42953</strain>
    </source>
</reference>
<keyword evidence="2" id="KW-0732">Signal</keyword>
<dbReference type="InterPro" id="IPR001375">
    <property type="entry name" value="Peptidase_S9_cat"/>
</dbReference>
<accession>A0ABV7J4S0</accession>
<dbReference type="Gene3D" id="3.40.50.1820">
    <property type="entry name" value="alpha/beta hydrolase"/>
    <property type="match status" value="1"/>
</dbReference>
<evidence type="ECO:0000256" key="2">
    <source>
        <dbReference type="SAM" id="SignalP"/>
    </source>
</evidence>
<evidence type="ECO:0000259" key="3">
    <source>
        <dbReference type="Pfam" id="PF00326"/>
    </source>
</evidence>
<evidence type="ECO:0000313" key="4">
    <source>
        <dbReference type="EMBL" id="MFC3193158.1"/>
    </source>
</evidence>
<dbReference type="PANTHER" id="PTHR42776:SF27">
    <property type="entry name" value="DIPEPTIDYL PEPTIDASE FAMILY MEMBER 6"/>
    <property type="match status" value="1"/>
</dbReference>
<feature type="chain" id="PRO_5046555848" evidence="2">
    <location>
        <begin position="18"/>
        <end position="644"/>
    </location>
</feature>
<dbReference type="InterPro" id="IPR029058">
    <property type="entry name" value="AB_hydrolase_fold"/>
</dbReference>
<dbReference type="RefSeq" id="WP_077409807.1">
    <property type="nucleotide sequence ID" value="NZ_JBHRTS010000001.1"/>
</dbReference>
<name>A0ABV7J4S0_9GAMM</name>
<feature type="signal peptide" evidence="2">
    <location>
        <begin position="1"/>
        <end position="17"/>
    </location>
</feature>
<dbReference type="EC" id="3.4.-.-" evidence="4"/>
<evidence type="ECO:0000313" key="5">
    <source>
        <dbReference type="Proteomes" id="UP001595533"/>
    </source>
</evidence>
<keyword evidence="5" id="KW-1185">Reference proteome</keyword>
<gene>
    <name evidence="4" type="ORF">ACFODZ_02775</name>
</gene>
<dbReference type="EMBL" id="JBHRTS010000001">
    <property type="protein sequence ID" value="MFC3193158.1"/>
    <property type="molecule type" value="Genomic_DNA"/>
</dbReference>
<sequence length="644" mass="73813">MKTTLLLTLLLATTAFGRTIPLEDFAQKSQFKSVQISPDGKHIAYTYEEGDRVKLGTMNLKTKKGIYSFDVGANREIIQFQWITNKRLYFVGGNITGWLDGAPKEYRAYFANLDGKKREGIPIQYSRIVSLMEDDDDYVLILKNQRDGVKVHKMNVKNLKTNYLADEPSTVGTNDSRIVDIVVDHNDEPRVAVEFDPVDEDNFDDDQIYFHAKKSGGEWKQVPFDNKRGVRPVIQDLGFNKDNSKFYFISDFDLEDMGAHGLFSYDFNNNKIELVFRHEDADVLGGVYSADNDLIGVSYEAGYPDYYYLEDESLQKEVAFHKSLRATFPNSDLSIGRYTKNKELTTLRVRSDQNPGDFYIFDRKNTKVNYLASSMPHIKPSEMAKIEPFKMAARDGLEMYGQLTLPPGKELKNLPMVVYPHGGPYGPRDFWAWRERPQLLANRGYLVLQLNFRGSGGYGSGFQDAGYHEWGAKMQDDITDATLWAIEKGYADKDRICIHGVSYGGYASMQAVVKEPDLYKCSIPDAGPYELEYQWKKADSFKQNKKAREWFLARMIGSTDEARVKERSPVYHLDKLKAPLLIVHGSEDVRVPIGNAYLLEEKLKEKGIKYETMYKKDGHGFQKIPYRIELYEKMLSFLEQHIGS</sequence>
<protein>
    <submittedName>
        <fullName evidence="4">Alpha/beta hydrolase family protein</fullName>
        <ecNumber evidence="4">3.4.-.-</ecNumber>
    </submittedName>
</protein>
<dbReference type="SUPFAM" id="SSF53474">
    <property type="entry name" value="alpha/beta-Hydrolases"/>
    <property type="match status" value="1"/>
</dbReference>
<proteinExistence type="predicted"/>
<dbReference type="Proteomes" id="UP001595533">
    <property type="component" value="Unassembled WGS sequence"/>
</dbReference>
<feature type="domain" description="Peptidase S9 prolyl oligopeptidase catalytic" evidence="3">
    <location>
        <begin position="433"/>
        <end position="643"/>
    </location>
</feature>